<sequence>MTTQPVFPFQATVEVSFRDLDVLGHVNNAVYLTYLETARIKFLHQVLDLQAVGQLPLILAEATVSYRAPAFFGELLTVGVGVARFGGKSFEMRYRIDGGDGRLVAEARTVLVAYDYTAGATIPVPEELKARVLAFQRGWQFAG</sequence>
<dbReference type="PANTHER" id="PTHR31793:SF27">
    <property type="entry name" value="NOVEL THIOESTERASE SUPERFAMILY DOMAIN AND SAPOSIN A-TYPE DOMAIN CONTAINING PROTEIN (0610012H03RIK)"/>
    <property type="match status" value="1"/>
</dbReference>
<dbReference type="Pfam" id="PF13279">
    <property type="entry name" value="4HBT_2"/>
    <property type="match status" value="1"/>
</dbReference>
<accession>A0A0N8PSG1</accession>
<dbReference type="SUPFAM" id="SSF54637">
    <property type="entry name" value="Thioesterase/thiol ester dehydrase-isomerase"/>
    <property type="match status" value="1"/>
</dbReference>
<evidence type="ECO:0008006" key="5">
    <source>
        <dbReference type="Google" id="ProtNLM"/>
    </source>
</evidence>
<dbReference type="PANTHER" id="PTHR31793">
    <property type="entry name" value="4-HYDROXYBENZOYL-COA THIOESTERASE FAMILY MEMBER"/>
    <property type="match status" value="1"/>
</dbReference>
<evidence type="ECO:0000313" key="3">
    <source>
        <dbReference type="EMBL" id="KPV52629.1"/>
    </source>
</evidence>
<keyword evidence="4" id="KW-1185">Reference proteome</keyword>
<dbReference type="Gene3D" id="3.10.129.10">
    <property type="entry name" value="Hotdog Thioesterase"/>
    <property type="match status" value="1"/>
</dbReference>
<protein>
    <recommendedName>
        <fullName evidence="5">Thioesterase</fullName>
    </recommendedName>
</protein>
<dbReference type="InterPro" id="IPR029069">
    <property type="entry name" value="HotDog_dom_sf"/>
</dbReference>
<gene>
    <name evidence="3" type="ORF">SE17_14315</name>
</gene>
<dbReference type="EMBL" id="LJCR01000480">
    <property type="protein sequence ID" value="KPV52629.1"/>
    <property type="molecule type" value="Genomic_DNA"/>
</dbReference>
<reference evidence="3 4" key="1">
    <citation type="submission" date="2015-09" db="EMBL/GenBank/DDBJ databases">
        <title>Draft genome sequence of Kouleothrix aurantiaca JCM 19913.</title>
        <authorList>
            <person name="Hemp J."/>
        </authorList>
    </citation>
    <scope>NUCLEOTIDE SEQUENCE [LARGE SCALE GENOMIC DNA]</scope>
    <source>
        <strain evidence="3 4">COM-B</strain>
    </source>
</reference>
<dbReference type="AlphaFoldDB" id="A0A0N8PSG1"/>
<evidence type="ECO:0000256" key="2">
    <source>
        <dbReference type="ARBA" id="ARBA00022801"/>
    </source>
</evidence>
<dbReference type="CDD" id="cd00586">
    <property type="entry name" value="4HBT"/>
    <property type="match status" value="1"/>
</dbReference>
<dbReference type="InterPro" id="IPR050563">
    <property type="entry name" value="4-hydroxybenzoyl-CoA_TE"/>
</dbReference>
<proteinExistence type="inferred from homology"/>
<keyword evidence="2" id="KW-0378">Hydrolase</keyword>
<comment type="similarity">
    <text evidence="1">Belongs to the 4-hydroxybenzoyl-CoA thioesterase family.</text>
</comment>
<dbReference type="Proteomes" id="UP000050509">
    <property type="component" value="Unassembled WGS sequence"/>
</dbReference>
<name>A0A0N8PSG1_9CHLR</name>
<evidence type="ECO:0000313" key="4">
    <source>
        <dbReference type="Proteomes" id="UP000050509"/>
    </source>
</evidence>
<organism evidence="3 4">
    <name type="scientific">Kouleothrix aurantiaca</name>
    <dbReference type="NCBI Taxonomy" id="186479"/>
    <lineage>
        <taxon>Bacteria</taxon>
        <taxon>Bacillati</taxon>
        <taxon>Chloroflexota</taxon>
        <taxon>Chloroflexia</taxon>
        <taxon>Chloroflexales</taxon>
        <taxon>Roseiflexineae</taxon>
        <taxon>Roseiflexaceae</taxon>
        <taxon>Kouleothrix</taxon>
    </lineage>
</organism>
<dbReference type="GO" id="GO:0047617">
    <property type="term" value="F:fatty acyl-CoA hydrolase activity"/>
    <property type="evidence" value="ECO:0007669"/>
    <property type="project" value="TreeGrafter"/>
</dbReference>
<comment type="caution">
    <text evidence="3">The sequence shown here is derived from an EMBL/GenBank/DDBJ whole genome shotgun (WGS) entry which is preliminary data.</text>
</comment>
<evidence type="ECO:0000256" key="1">
    <source>
        <dbReference type="ARBA" id="ARBA00005953"/>
    </source>
</evidence>